<evidence type="ECO:0008006" key="6">
    <source>
        <dbReference type="Google" id="ProtNLM"/>
    </source>
</evidence>
<dbReference type="InParanoid" id="A0A7M7JUT4"/>
<dbReference type="InterPro" id="IPR002192">
    <property type="entry name" value="PPDK_AMP/ATP-bd"/>
</dbReference>
<dbReference type="SUPFAM" id="SSF52009">
    <property type="entry name" value="Phosphohistidine domain"/>
    <property type="match status" value="1"/>
</dbReference>
<name>A0A7M7JUT4_VARDE</name>
<dbReference type="PANTHER" id="PTHR43615">
    <property type="entry name" value="PHOSPHOENOLPYRUVATE SYNTHASE-RELATED"/>
    <property type="match status" value="1"/>
</dbReference>
<dbReference type="SUPFAM" id="SSF56059">
    <property type="entry name" value="Glutathione synthetase ATP-binding domain-like"/>
    <property type="match status" value="1"/>
</dbReference>
<evidence type="ECO:0000313" key="5">
    <source>
        <dbReference type="Proteomes" id="UP000594260"/>
    </source>
</evidence>
<dbReference type="RefSeq" id="XP_022652796.1">
    <property type="nucleotide sequence ID" value="XM_022797061.1"/>
</dbReference>
<sequence>MGGNARKNFMVRTTRYILVRLLKLLQNDYPVRDDISLQELTRILACHLYFRYARQSMFPVYDCCSTDPVSRGILIPEEEKRLEYPIPQAALEFGGPQELLLTGMRTSGELLMIRMVRAEQRRAQIHIVFKDSKNRTFVSSSCGRNANSEACRVLTLDISQGKTFQAGGLRLECMEPMRKWRIVFNDMLINKETGQAVHVRVGLLWFSMSHVMEWISMVPIKRLMDFCLEKGSTIDRISHTIASSETCRDQLNGYEQTGYYVGTFIIGGECTQPRTSTGASEQHKPVTLGASAEEQEICLRGNFMRIRHPQRLGINSPALNGFSHNFIFSIKGQMMQISTQQFAQSGRGLIYGSFVGTSGFKDPIEKVLNDQGLEADVQDVLLSPVLKCRTFELSHDLLRSEAVPLESFKSALGWNNELQVSTFDATIDDIKAIGMTIEGVVIEVGNDELVEPPLNLLDFEIPSVPAKYVIPLTDPQCKNCDLAGRKGSSLAVLTELSSMTNGRTRFMVPGGVVVTTEAFCRFLHSPKMSALEKGLNKVLSTSAVSEVKRIIDSCKRRVEGEAMPSCISKQIFEQLQETFPNFLSKRFTVRSSCADEGLEDMCATSQMETFLGVKGEKEIIAAVLKCWASQLSFAAVEYKRRYGQKLLSKMAVLVMEMVPAECAGLILTCNPVTGDPSTIYIASKRESVVSELVDLDTVCVSRDINGNMTVDPVDVGKKDIMVVMGLDAGGTREEKFSTSPGAPPPSISPFRAAQLAHIGAEVERCYSDCLYIEWALQGDIVFLLQVRPVSFMDKLSDQEIALDMEIPSCNENACYSKVNIGKILDAAMTPLSTDMIKKECTIYVKKAKGKSLRERRSAVSPYVGALLKGSHHHVFFDLSETIRIFQVNSMDNRQMESVMLNLCGRALDNPEFHEIMNDKTDLPPHVPFFEAKNEVIRMKWLAKVIWRYNRYVYRKKARFPSPNMSAEELFNGFITALNMTIDYGIRQHLDAFYGSSLWISDIVNYLLSISNESTETICSNISELLGSAQDVRGCNAYKALENLSRVIQSEIGKDSFLDASEDDAIALLTDAKSYPLSSTAFQQYIDKHGHREHNQFDVYRQPRAFNAVPVVTTLQAIIQNVSGDSETKPVKGIWQAMQGLTCQLNFWQKLRLSYVVYFSRKSVGVCENTKSLWLSTIHGTRLWSWALARKLHAEGRLPEEELLFFCTINEIREIMETRDPAIIARAHYRKRLFPTFVELQFPEYFRGIPKPILSETPTFEGHVVQMKGLPINAGRIKARARVISKLENVYTVQQGEVLITYATDTSWSPYFPILGGIVTELGGFMSHGAVLARRYGLPCVVGLTGASKIFQTGDLVLLDGTKGYLIRMDETEGQ</sequence>
<comment type="similarity">
    <text evidence="1">Belongs to the PEP-utilizing enzyme family.</text>
</comment>
<dbReference type="PANTHER" id="PTHR43615:SF1">
    <property type="entry name" value="PPDK_N DOMAIN-CONTAINING PROTEIN"/>
    <property type="match status" value="1"/>
</dbReference>
<dbReference type="InterPro" id="IPR036637">
    <property type="entry name" value="Phosphohistidine_dom_sf"/>
</dbReference>
<dbReference type="GeneID" id="111246824"/>
<dbReference type="EnsemblMetazoa" id="XM_022797061">
    <property type="protein sequence ID" value="XP_022652796"/>
    <property type="gene ID" value="LOC111246824"/>
</dbReference>
<proteinExistence type="inferred from homology"/>
<dbReference type="InterPro" id="IPR013815">
    <property type="entry name" value="ATP_grasp_subdomain_1"/>
</dbReference>
<dbReference type="GO" id="GO:0016301">
    <property type="term" value="F:kinase activity"/>
    <property type="evidence" value="ECO:0007669"/>
    <property type="project" value="InterPro"/>
</dbReference>
<evidence type="ECO:0000313" key="4">
    <source>
        <dbReference type="EnsemblMetazoa" id="XP_022652796"/>
    </source>
</evidence>
<dbReference type="KEGG" id="vde:111246824"/>
<dbReference type="GO" id="GO:0005524">
    <property type="term" value="F:ATP binding"/>
    <property type="evidence" value="ECO:0007669"/>
    <property type="project" value="InterPro"/>
</dbReference>
<keyword evidence="5" id="KW-1185">Reference proteome</keyword>
<organism evidence="4 5">
    <name type="scientific">Varroa destructor</name>
    <name type="common">Honeybee mite</name>
    <dbReference type="NCBI Taxonomy" id="109461"/>
    <lineage>
        <taxon>Eukaryota</taxon>
        <taxon>Metazoa</taxon>
        <taxon>Ecdysozoa</taxon>
        <taxon>Arthropoda</taxon>
        <taxon>Chelicerata</taxon>
        <taxon>Arachnida</taxon>
        <taxon>Acari</taxon>
        <taxon>Parasitiformes</taxon>
        <taxon>Mesostigmata</taxon>
        <taxon>Gamasina</taxon>
        <taxon>Dermanyssoidea</taxon>
        <taxon>Varroidae</taxon>
        <taxon>Varroa</taxon>
    </lineage>
</organism>
<dbReference type="Gene3D" id="3.30.470.20">
    <property type="entry name" value="ATP-grasp fold, B domain"/>
    <property type="match status" value="1"/>
</dbReference>
<dbReference type="Pfam" id="PF00391">
    <property type="entry name" value="PEP-utilizers"/>
    <property type="match status" value="1"/>
</dbReference>
<dbReference type="OrthoDB" id="6503891at2759"/>
<protein>
    <recommendedName>
        <fullName evidence="6">Phosphoenolpyruvate synthase</fullName>
    </recommendedName>
</protein>
<dbReference type="Pfam" id="PF01326">
    <property type="entry name" value="PPDK_N"/>
    <property type="match status" value="1"/>
</dbReference>
<evidence type="ECO:0000259" key="2">
    <source>
        <dbReference type="Pfam" id="PF00391"/>
    </source>
</evidence>
<evidence type="ECO:0000256" key="1">
    <source>
        <dbReference type="ARBA" id="ARBA00007837"/>
    </source>
</evidence>
<dbReference type="Proteomes" id="UP000594260">
    <property type="component" value="Unplaced"/>
</dbReference>
<reference evidence="4" key="1">
    <citation type="submission" date="2021-01" db="UniProtKB">
        <authorList>
            <consortium name="EnsemblMetazoa"/>
        </authorList>
    </citation>
    <scope>IDENTIFICATION</scope>
</reference>
<dbReference type="InterPro" id="IPR051549">
    <property type="entry name" value="PEP_Utilizing_Enz"/>
</dbReference>
<feature type="domain" description="PEP-utilising enzyme mobile" evidence="2">
    <location>
        <begin position="1293"/>
        <end position="1363"/>
    </location>
</feature>
<feature type="domain" description="Pyruvate phosphate dikinase AMP/ATP-binding" evidence="3">
    <location>
        <begin position="481"/>
        <end position="799"/>
    </location>
</feature>
<evidence type="ECO:0000259" key="3">
    <source>
        <dbReference type="Pfam" id="PF01326"/>
    </source>
</evidence>
<dbReference type="InterPro" id="IPR008279">
    <property type="entry name" value="PEP-util_enz_mobile_dom"/>
</dbReference>
<dbReference type="Gene3D" id="3.50.30.10">
    <property type="entry name" value="Phosphohistidine domain"/>
    <property type="match status" value="1"/>
</dbReference>
<accession>A0A7M7JUT4</accession>
<dbReference type="Gene3D" id="3.30.1490.20">
    <property type="entry name" value="ATP-grasp fold, A domain"/>
    <property type="match status" value="1"/>
</dbReference>